<dbReference type="Proteomes" id="UP000650477">
    <property type="component" value="Unassembled WGS sequence"/>
</dbReference>
<keyword evidence="4 7" id="KW-0812">Transmembrane</keyword>
<evidence type="ECO:0000256" key="2">
    <source>
        <dbReference type="ARBA" id="ARBA00005633"/>
    </source>
</evidence>
<sequence length="258" mass="27977">MSMPVPVLARDSLNFFRNQLLSVLIISLLTAAVTVGLNVLLTYNSNGLALIRALETTYATEGSGGFQRAVAALTSDDQWQMLKTGLGTIFSSLLGNAVFVTSMIFLIFSASQGQPVSALQAITGSAGRIPRMLVLLLICSLVIALGLVAMYLPGLILAMLLALAPIIMFTEKNSVFTAIKISGNIALKNIRTLLPAILIWFALKQASVVFLSKLPIENEHILMTVILFINNVISGLVIIYLFRFYQLFTQSQSASDYQ</sequence>
<feature type="transmembrane region" description="Helical" evidence="7">
    <location>
        <begin position="220"/>
        <end position="242"/>
    </location>
</feature>
<comment type="similarity">
    <text evidence="2 7">Belongs to the UPF0259 family.</text>
</comment>
<dbReference type="RefSeq" id="WP_004238158.1">
    <property type="nucleotide sequence ID" value="NZ_ABGYJJ040000001.1"/>
</dbReference>
<feature type="transmembrane region" description="Helical" evidence="7">
    <location>
        <begin position="129"/>
        <end position="148"/>
    </location>
</feature>
<keyword evidence="6 7" id="KW-0472">Membrane</keyword>
<evidence type="ECO:0000256" key="5">
    <source>
        <dbReference type="ARBA" id="ARBA00022989"/>
    </source>
</evidence>
<feature type="transmembrane region" description="Helical" evidence="7">
    <location>
        <begin position="154"/>
        <end position="171"/>
    </location>
</feature>
<dbReference type="Pfam" id="PF06790">
    <property type="entry name" value="UPF0259"/>
    <property type="match status" value="1"/>
</dbReference>
<evidence type="ECO:0000256" key="7">
    <source>
        <dbReference type="HAMAP-Rule" id="MF_01067"/>
    </source>
</evidence>
<proteinExistence type="inferred from homology"/>
<keyword evidence="5 7" id="KW-1133">Transmembrane helix</keyword>
<reference evidence="8" key="1">
    <citation type="submission" date="2017-12" db="EMBL/GenBank/DDBJ databases">
        <title>Genome sequencing and analysis.</title>
        <authorList>
            <person name="Huang Y.-T."/>
        </authorList>
    </citation>
    <scope>NUCLEOTIDE SEQUENCE</scope>
    <source>
        <strain evidence="8">VGH116</strain>
    </source>
</reference>
<evidence type="ECO:0000313" key="9">
    <source>
        <dbReference type="Proteomes" id="UP000650477"/>
    </source>
</evidence>
<evidence type="ECO:0000256" key="3">
    <source>
        <dbReference type="ARBA" id="ARBA00022475"/>
    </source>
</evidence>
<evidence type="ECO:0000313" key="8">
    <source>
        <dbReference type="EMBL" id="MBE8612877.1"/>
    </source>
</evidence>
<accession>A0A2C5TGB5</accession>
<gene>
    <name evidence="8" type="ORF">CYG68_10650</name>
</gene>
<protein>
    <recommendedName>
        <fullName evidence="7">UPF0259 membrane protein CYG68_10650</fullName>
    </recommendedName>
</protein>
<feature type="transmembrane region" description="Helical" evidence="7">
    <location>
        <begin position="20"/>
        <end position="41"/>
    </location>
</feature>
<feature type="transmembrane region" description="Helical" evidence="7">
    <location>
        <begin position="89"/>
        <end position="108"/>
    </location>
</feature>
<evidence type="ECO:0000256" key="1">
    <source>
        <dbReference type="ARBA" id="ARBA00004429"/>
    </source>
</evidence>
<feature type="transmembrane region" description="Helical" evidence="7">
    <location>
        <begin position="192"/>
        <end position="214"/>
    </location>
</feature>
<evidence type="ECO:0000256" key="6">
    <source>
        <dbReference type="ARBA" id="ARBA00023136"/>
    </source>
</evidence>
<organism evidence="8 9">
    <name type="scientific">Morganella morganii</name>
    <name type="common">Proteus morganii</name>
    <dbReference type="NCBI Taxonomy" id="582"/>
    <lineage>
        <taxon>Bacteria</taxon>
        <taxon>Pseudomonadati</taxon>
        <taxon>Pseudomonadota</taxon>
        <taxon>Gammaproteobacteria</taxon>
        <taxon>Enterobacterales</taxon>
        <taxon>Morganellaceae</taxon>
        <taxon>Morganella</taxon>
    </lineage>
</organism>
<evidence type="ECO:0000256" key="4">
    <source>
        <dbReference type="ARBA" id="ARBA00022692"/>
    </source>
</evidence>
<name>A0A2C5TGB5_MORMO</name>
<comment type="caution">
    <text evidence="8">The sequence shown here is derived from an EMBL/GenBank/DDBJ whole genome shotgun (WGS) entry which is preliminary data.</text>
</comment>
<keyword evidence="3 7" id="KW-1003">Cell membrane</keyword>
<dbReference type="GO" id="GO:0005886">
    <property type="term" value="C:plasma membrane"/>
    <property type="evidence" value="ECO:0007669"/>
    <property type="project" value="UniProtKB-SubCell"/>
</dbReference>
<comment type="subcellular location">
    <subcellularLocation>
        <location evidence="1">Cell inner membrane</location>
        <topology evidence="1">Multi-pass membrane protein</topology>
    </subcellularLocation>
    <subcellularLocation>
        <location evidence="7">Cell membrane</location>
        <topology evidence="7">Multi-pass membrane protein</topology>
    </subcellularLocation>
</comment>
<dbReference type="EMBL" id="PKLF01000008">
    <property type="protein sequence ID" value="MBE8612877.1"/>
    <property type="molecule type" value="Genomic_DNA"/>
</dbReference>
<dbReference type="AlphaFoldDB" id="A0A2C5TGB5"/>
<dbReference type="HAMAP" id="MF_01067">
    <property type="entry name" value="UPF0259"/>
    <property type="match status" value="1"/>
</dbReference>
<dbReference type="GeneID" id="93360399"/>
<dbReference type="InterPro" id="IPR009627">
    <property type="entry name" value="UPF0259"/>
</dbReference>